<dbReference type="InterPro" id="IPR027417">
    <property type="entry name" value="P-loop_NTPase"/>
</dbReference>
<dbReference type="Proteomes" id="UP000822993">
    <property type="component" value="Unassembled WGS sequence"/>
</dbReference>
<dbReference type="InterPro" id="IPR017871">
    <property type="entry name" value="ABC_transporter-like_CS"/>
</dbReference>
<evidence type="ECO:0000259" key="3">
    <source>
        <dbReference type="PROSITE" id="PS50893"/>
    </source>
</evidence>
<dbReference type="PANTHER" id="PTHR24220">
    <property type="entry name" value="IMPORT ATP-BINDING PROTEIN"/>
    <property type="match status" value="1"/>
</dbReference>
<comment type="caution">
    <text evidence="4">The sequence shown here is derived from an EMBL/GenBank/DDBJ whole genome shotgun (WGS) entry which is preliminary data.</text>
</comment>
<dbReference type="Gene3D" id="3.40.50.300">
    <property type="entry name" value="P-loop containing nucleotide triphosphate hydrolases"/>
    <property type="match status" value="1"/>
</dbReference>
<dbReference type="RefSeq" id="WP_193720868.1">
    <property type="nucleotide sequence ID" value="NZ_JACSPN010000022.1"/>
</dbReference>
<keyword evidence="5" id="KW-1185">Reference proteome</keyword>
<organism evidence="4 5">
    <name type="scientific">Oerskovia douganii</name>
    <dbReference type="NCBI Taxonomy" id="2762210"/>
    <lineage>
        <taxon>Bacteria</taxon>
        <taxon>Bacillati</taxon>
        <taxon>Actinomycetota</taxon>
        <taxon>Actinomycetes</taxon>
        <taxon>Micrococcales</taxon>
        <taxon>Cellulomonadaceae</taxon>
        <taxon>Oerskovia</taxon>
    </lineage>
</organism>
<accession>A0A9D5UJG6</accession>
<dbReference type="SMART" id="SM00382">
    <property type="entry name" value="AAA"/>
    <property type="match status" value="1"/>
</dbReference>
<dbReference type="GO" id="GO:0005886">
    <property type="term" value="C:plasma membrane"/>
    <property type="evidence" value="ECO:0007669"/>
    <property type="project" value="TreeGrafter"/>
</dbReference>
<gene>
    <name evidence="4" type="ORF">H9623_15195</name>
</gene>
<name>A0A9D5UJG6_9CELL</name>
<dbReference type="GO" id="GO:0005524">
    <property type="term" value="F:ATP binding"/>
    <property type="evidence" value="ECO:0007669"/>
    <property type="project" value="UniProtKB-KW"/>
</dbReference>
<reference evidence="4 5" key="1">
    <citation type="submission" date="2020-08" db="EMBL/GenBank/DDBJ databases">
        <title>A Genomic Blueprint of the Chicken Gut Microbiome.</title>
        <authorList>
            <person name="Gilroy R."/>
            <person name="Ravi A."/>
            <person name="Getino M."/>
            <person name="Pursley I."/>
            <person name="Horton D.L."/>
            <person name="Alikhan N.-F."/>
            <person name="Baker D."/>
            <person name="Gharbi K."/>
            <person name="Hall N."/>
            <person name="Watson M."/>
            <person name="Adriaenssens E.M."/>
            <person name="Foster-Nyarko E."/>
            <person name="Jarju S."/>
            <person name="Secka A."/>
            <person name="Antonio M."/>
            <person name="Oren A."/>
            <person name="Chaudhuri R."/>
            <person name="La Ragione R.M."/>
            <person name="Hildebrand F."/>
            <person name="Pallen M.J."/>
        </authorList>
    </citation>
    <scope>NUCLEOTIDE SEQUENCE [LARGE SCALE GENOMIC DNA]</scope>
    <source>
        <strain evidence="4 5">Sa1BUA8</strain>
    </source>
</reference>
<dbReference type="Pfam" id="PF00005">
    <property type="entry name" value="ABC_tran"/>
    <property type="match status" value="1"/>
</dbReference>
<evidence type="ECO:0000313" key="4">
    <source>
        <dbReference type="EMBL" id="MBE7701637.1"/>
    </source>
</evidence>
<dbReference type="AlphaFoldDB" id="A0A9D5UJG6"/>
<evidence type="ECO:0000313" key="5">
    <source>
        <dbReference type="Proteomes" id="UP000822993"/>
    </source>
</evidence>
<protein>
    <submittedName>
        <fullName evidence="4">ATP-binding cassette domain-containing protein</fullName>
    </submittedName>
</protein>
<proteinExistence type="predicted"/>
<dbReference type="GO" id="GO:0022857">
    <property type="term" value="F:transmembrane transporter activity"/>
    <property type="evidence" value="ECO:0007669"/>
    <property type="project" value="TreeGrafter"/>
</dbReference>
<dbReference type="InterPro" id="IPR003593">
    <property type="entry name" value="AAA+_ATPase"/>
</dbReference>
<keyword evidence="2 4" id="KW-0067">ATP-binding</keyword>
<dbReference type="InterPro" id="IPR003439">
    <property type="entry name" value="ABC_transporter-like_ATP-bd"/>
</dbReference>
<dbReference type="PROSITE" id="PS50893">
    <property type="entry name" value="ABC_TRANSPORTER_2"/>
    <property type="match status" value="1"/>
</dbReference>
<dbReference type="GO" id="GO:0016887">
    <property type="term" value="F:ATP hydrolysis activity"/>
    <property type="evidence" value="ECO:0007669"/>
    <property type="project" value="InterPro"/>
</dbReference>
<evidence type="ECO:0000256" key="1">
    <source>
        <dbReference type="ARBA" id="ARBA00022741"/>
    </source>
</evidence>
<dbReference type="PROSITE" id="PS00211">
    <property type="entry name" value="ABC_TRANSPORTER_1"/>
    <property type="match status" value="1"/>
</dbReference>
<evidence type="ECO:0000256" key="2">
    <source>
        <dbReference type="ARBA" id="ARBA00022840"/>
    </source>
</evidence>
<sequence>MRVDVEFHGATLILGHGRVSRRILHDFTHVFPSGSVTAIVGPSGSGKTSLLRAILGEVSPTQGRILVGRRKIATLSASERSRLRRSTVTTIHQDLNLVESLTAWENVLFGLRLAGIKNAHATADEWLERLGLDGVRNMFPATLSGGEQQRVAIARSLAGPHSVVLADEPTGALDETNTRIVIDQFKHFSATGKCCIVVTHDPLVAAGADQVLTFHDGILQ</sequence>
<keyword evidence="1" id="KW-0547">Nucleotide-binding</keyword>
<feature type="domain" description="ABC transporter" evidence="3">
    <location>
        <begin position="5"/>
        <end position="220"/>
    </location>
</feature>
<dbReference type="InterPro" id="IPR015854">
    <property type="entry name" value="ABC_transpr_LolD-like"/>
</dbReference>
<dbReference type="SUPFAM" id="SSF52540">
    <property type="entry name" value="P-loop containing nucleoside triphosphate hydrolases"/>
    <property type="match status" value="1"/>
</dbReference>
<dbReference type="EMBL" id="JACSPN010000022">
    <property type="protein sequence ID" value="MBE7701637.1"/>
    <property type="molecule type" value="Genomic_DNA"/>
</dbReference>